<keyword evidence="2" id="KW-1185">Reference proteome</keyword>
<dbReference type="EMBL" id="JASBWR010000038">
    <property type="protein sequence ID" value="KAJ9104874.1"/>
    <property type="molecule type" value="Genomic_DNA"/>
</dbReference>
<organism evidence="1 2">
    <name type="scientific">Naganishia cerealis</name>
    <dbReference type="NCBI Taxonomy" id="610337"/>
    <lineage>
        <taxon>Eukaryota</taxon>
        <taxon>Fungi</taxon>
        <taxon>Dikarya</taxon>
        <taxon>Basidiomycota</taxon>
        <taxon>Agaricomycotina</taxon>
        <taxon>Tremellomycetes</taxon>
        <taxon>Filobasidiales</taxon>
        <taxon>Filobasidiaceae</taxon>
        <taxon>Naganishia</taxon>
    </lineage>
</organism>
<accession>A0ACC2VZH6</accession>
<proteinExistence type="predicted"/>
<protein>
    <submittedName>
        <fullName evidence="1">Uncharacterized protein</fullName>
    </submittedName>
</protein>
<name>A0ACC2VZH6_9TREE</name>
<sequence>MVLNSTPEKVPDKEKSLVDRYETLRKSIRNDDASAHKGEADAIIVEHLTELEHIYELVRRQHSTKIHLKDAEVFMDASEIAATNAKNIKFGDVGASISSDEMAGKLDEFLRFDLTSEPETPEETFNTRNWAKLAALYYSTSGKPMLVDSLFGPLETERRKPTARTRNVDDSTSTNLTTATQLQSLDIAGGEEQNTAHMVKRVYQTFLEKNNGSDINFFTFFINPDSFAQSVENLFFTSFLIRDARLRLYLKNNIPMLRKTEPDEQYEAQTTNLQAGHYISTLTYGSWQSAIEKFDVTDLFLPDRGN</sequence>
<comment type="caution">
    <text evidence="1">The sequence shown here is derived from an EMBL/GenBank/DDBJ whole genome shotgun (WGS) entry which is preliminary data.</text>
</comment>
<dbReference type="Proteomes" id="UP001241377">
    <property type="component" value="Unassembled WGS sequence"/>
</dbReference>
<evidence type="ECO:0000313" key="2">
    <source>
        <dbReference type="Proteomes" id="UP001241377"/>
    </source>
</evidence>
<gene>
    <name evidence="1" type="ORF">QFC19_003837</name>
</gene>
<reference evidence="1" key="1">
    <citation type="submission" date="2023-04" db="EMBL/GenBank/DDBJ databases">
        <title>Draft Genome sequencing of Naganishia species isolated from polar environments using Oxford Nanopore Technology.</title>
        <authorList>
            <person name="Leo P."/>
            <person name="Venkateswaran K."/>
        </authorList>
    </citation>
    <scope>NUCLEOTIDE SEQUENCE</scope>
    <source>
        <strain evidence="1">MNA-CCFEE 5261</strain>
    </source>
</reference>
<evidence type="ECO:0000313" key="1">
    <source>
        <dbReference type="EMBL" id="KAJ9104874.1"/>
    </source>
</evidence>